<accession>A0A2Z7AAV3</accession>
<organism evidence="2 3">
    <name type="scientific">Dorcoceras hygrometricum</name>
    <dbReference type="NCBI Taxonomy" id="472368"/>
    <lineage>
        <taxon>Eukaryota</taxon>
        <taxon>Viridiplantae</taxon>
        <taxon>Streptophyta</taxon>
        <taxon>Embryophyta</taxon>
        <taxon>Tracheophyta</taxon>
        <taxon>Spermatophyta</taxon>
        <taxon>Magnoliopsida</taxon>
        <taxon>eudicotyledons</taxon>
        <taxon>Gunneridae</taxon>
        <taxon>Pentapetalae</taxon>
        <taxon>asterids</taxon>
        <taxon>lamiids</taxon>
        <taxon>Lamiales</taxon>
        <taxon>Gesneriaceae</taxon>
        <taxon>Didymocarpoideae</taxon>
        <taxon>Trichosporeae</taxon>
        <taxon>Loxocarpinae</taxon>
        <taxon>Dorcoceras</taxon>
    </lineage>
</organism>
<proteinExistence type="predicted"/>
<protein>
    <submittedName>
        <fullName evidence="2">Uncharacterized protein</fullName>
    </submittedName>
</protein>
<reference evidence="2 3" key="1">
    <citation type="journal article" date="2015" name="Proc. Natl. Acad. Sci. U.S.A.">
        <title>The resurrection genome of Boea hygrometrica: A blueprint for survival of dehydration.</title>
        <authorList>
            <person name="Xiao L."/>
            <person name="Yang G."/>
            <person name="Zhang L."/>
            <person name="Yang X."/>
            <person name="Zhao S."/>
            <person name="Ji Z."/>
            <person name="Zhou Q."/>
            <person name="Hu M."/>
            <person name="Wang Y."/>
            <person name="Chen M."/>
            <person name="Xu Y."/>
            <person name="Jin H."/>
            <person name="Xiao X."/>
            <person name="Hu G."/>
            <person name="Bao F."/>
            <person name="Hu Y."/>
            <person name="Wan P."/>
            <person name="Li L."/>
            <person name="Deng X."/>
            <person name="Kuang T."/>
            <person name="Xiang C."/>
            <person name="Zhu J.K."/>
            <person name="Oliver M.J."/>
            <person name="He Y."/>
        </authorList>
    </citation>
    <scope>NUCLEOTIDE SEQUENCE [LARGE SCALE GENOMIC DNA]</scope>
    <source>
        <strain evidence="3">cv. XS01</strain>
    </source>
</reference>
<dbReference type="EMBL" id="KV017197">
    <property type="protein sequence ID" value="KZV18812.1"/>
    <property type="molecule type" value="Genomic_DNA"/>
</dbReference>
<evidence type="ECO:0000256" key="1">
    <source>
        <dbReference type="SAM" id="MobiDB-lite"/>
    </source>
</evidence>
<dbReference type="Proteomes" id="UP000250235">
    <property type="component" value="Unassembled WGS sequence"/>
</dbReference>
<gene>
    <name evidence="2" type="ORF">F511_09067</name>
</gene>
<name>A0A2Z7AAV3_9LAMI</name>
<dbReference type="AlphaFoldDB" id="A0A2Z7AAV3"/>
<keyword evidence="3" id="KW-1185">Reference proteome</keyword>
<evidence type="ECO:0000313" key="2">
    <source>
        <dbReference type="EMBL" id="KZV18812.1"/>
    </source>
</evidence>
<evidence type="ECO:0000313" key="3">
    <source>
        <dbReference type="Proteomes" id="UP000250235"/>
    </source>
</evidence>
<feature type="region of interest" description="Disordered" evidence="1">
    <location>
        <begin position="1"/>
        <end position="22"/>
    </location>
</feature>
<sequence>MSGRVRGRRSFTEGDNESDGMNPLLNTMAQLLEHLVDPNTNGNGQTSGRIVTELERPRCAIYMLRGDAMIWNEEDDQQQLYLSSRWFAIYKDSAVDLMFMESAAGLEMETSKVESAVPGSYSDQQMKRYQQLRRCVRYRISCDDFSLDVITISSWLSADGLALMTSLVTSSYSADGLRKQSQESAGSLFIQTQVRSDVVKEAIQSQATVHQQISQAEASRRKIPVAVFEASAVAQSIQVQRIVEIASAYLRTADSTLDVSIANPAADSMNIKSTAESLYIANHRLDKYSCC</sequence>